<evidence type="ECO:0000256" key="5">
    <source>
        <dbReference type="ARBA" id="ARBA00022777"/>
    </source>
</evidence>
<evidence type="ECO:0000256" key="8">
    <source>
        <dbReference type="HAMAP-Rule" id="MF_00165"/>
    </source>
</evidence>
<dbReference type="InterPro" id="IPR039430">
    <property type="entry name" value="Thymidylate_kin-like_dom"/>
</dbReference>
<comment type="caution">
    <text evidence="10">The sequence shown here is derived from an EMBL/GenBank/DDBJ whole genome shotgun (WGS) entry which is preliminary data.</text>
</comment>
<dbReference type="Proteomes" id="UP000178116">
    <property type="component" value="Unassembled WGS sequence"/>
</dbReference>
<dbReference type="GO" id="GO:0005524">
    <property type="term" value="F:ATP binding"/>
    <property type="evidence" value="ECO:0007669"/>
    <property type="project" value="UniProtKB-UniRule"/>
</dbReference>
<dbReference type="CDD" id="cd01672">
    <property type="entry name" value="TMPK"/>
    <property type="match status" value="1"/>
</dbReference>
<dbReference type="GO" id="GO:0006227">
    <property type="term" value="P:dUDP biosynthetic process"/>
    <property type="evidence" value="ECO:0007669"/>
    <property type="project" value="TreeGrafter"/>
</dbReference>
<keyword evidence="6 8" id="KW-0067">ATP-binding</keyword>
<dbReference type="EC" id="2.7.4.9" evidence="8"/>
<dbReference type="GO" id="GO:0005737">
    <property type="term" value="C:cytoplasm"/>
    <property type="evidence" value="ECO:0007669"/>
    <property type="project" value="TreeGrafter"/>
</dbReference>
<dbReference type="InterPro" id="IPR018094">
    <property type="entry name" value="Thymidylate_kinase"/>
</dbReference>
<dbReference type="InterPro" id="IPR027417">
    <property type="entry name" value="P-loop_NTPase"/>
</dbReference>
<proteinExistence type="inferred from homology"/>
<keyword evidence="5 8" id="KW-0418">Kinase</keyword>
<dbReference type="Pfam" id="PF02223">
    <property type="entry name" value="Thymidylate_kin"/>
    <property type="match status" value="1"/>
</dbReference>
<evidence type="ECO:0000313" key="11">
    <source>
        <dbReference type="Proteomes" id="UP000178116"/>
    </source>
</evidence>
<dbReference type="GO" id="GO:0006233">
    <property type="term" value="P:dTDP biosynthetic process"/>
    <property type="evidence" value="ECO:0007669"/>
    <property type="project" value="InterPro"/>
</dbReference>
<comment type="function">
    <text evidence="8">Phosphorylation of dTMP to form dTDP in both de novo and salvage pathways of dTTP synthesis.</text>
</comment>
<dbReference type="EMBL" id="MHRA01000008">
    <property type="protein sequence ID" value="OHA15903.1"/>
    <property type="molecule type" value="Genomic_DNA"/>
</dbReference>
<feature type="domain" description="Thymidylate kinase-like" evidence="9">
    <location>
        <begin position="13"/>
        <end position="179"/>
    </location>
</feature>
<dbReference type="NCBIfam" id="TIGR00041">
    <property type="entry name" value="DTMP_kinase"/>
    <property type="match status" value="1"/>
</dbReference>
<feature type="binding site" evidence="8">
    <location>
        <begin position="15"/>
        <end position="22"/>
    </location>
    <ligand>
        <name>ATP</name>
        <dbReference type="ChEBI" id="CHEBI:30616"/>
    </ligand>
</feature>
<dbReference type="GO" id="GO:0006235">
    <property type="term" value="P:dTTP biosynthetic process"/>
    <property type="evidence" value="ECO:0007669"/>
    <property type="project" value="UniProtKB-UniRule"/>
</dbReference>
<evidence type="ECO:0000256" key="3">
    <source>
        <dbReference type="ARBA" id="ARBA00022727"/>
    </source>
</evidence>
<evidence type="ECO:0000313" key="10">
    <source>
        <dbReference type="EMBL" id="OHA15903.1"/>
    </source>
</evidence>
<dbReference type="Gene3D" id="3.40.50.300">
    <property type="entry name" value="P-loop containing nucleotide triphosphate hydrolases"/>
    <property type="match status" value="1"/>
</dbReference>
<keyword evidence="4 8" id="KW-0547">Nucleotide-binding</keyword>
<evidence type="ECO:0000256" key="6">
    <source>
        <dbReference type="ARBA" id="ARBA00022840"/>
    </source>
</evidence>
<comment type="catalytic activity">
    <reaction evidence="7 8">
        <text>dTMP + ATP = dTDP + ADP</text>
        <dbReference type="Rhea" id="RHEA:13517"/>
        <dbReference type="ChEBI" id="CHEBI:30616"/>
        <dbReference type="ChEBI" id="CHEBI:58369"/>
        <dbReference type="ChEBI" id="CHEBI:63528"/>
        <dbReference type="ChEBI" id="CHEBI:456216"/>
        <dbReference type="EC" id="2.7.4.9"/>
    </reaction>
</comment>
<comment type="similarity">
    <text evidence="1 8">Belongs to the thymidylate kinase family.</text>
</comment>
<evidence type="ECO:0000256" key="2">
    <source>
        <dbReference type="ARBA" id="ARBA00022679"/>
    </source>
</evidence>
<evidence type="ECO:0000259" key="9">
    <source>
        <dbReference type="Pfam" id="PF02223"/>
    </source>
</evidence>
<protein>
    <recommendedName>
        <fullName evidence="8">Thymidylate kinase</fullName>
        <ecNumber evidence="8">2.7.4.9</ecNumber>
    </recommendedName>
    <alternativeName>
        <fullName evidence="8">dTMP kinase</fullName>
    </alternativeName>
</protein>
<dbReference type="GO" id="GO:0004798">
    <property type="term" value="F:dTMP kinase activity"/>
    <property type="evidence" value="ECO:0007669"/>
    <property type="project" value="UniProtKB-UniRule"/>
</dbReference>
<evidence type="ECO:0000256" key="7">
    <source>
        <dbReference type="ARBA" id="ARBA00048743"/>
    </source>
</evidence>
<dbReference type="HAMAP" id="MF_00165">
    <property type="entry name" value="Thymidylate_kinase"/>
    <property type="match status" value="1"/>
</dbReference>
<evidence type="ECO:0000256" key="4">
    <source>
        <dbReference type="ARBA" id="ARBA00022741"/>
    </source>
</evidence>
<keyword evidence="2 8" id="KW-0808">Transferase</keyword>
<accession>A0A1G2LWG6</accession>
<evidence type="ECO:0000256" key="1">
    <source>
        <dbReference type="ARBA" id="ARBA00009776"/>
    </source>
</evidence>
<sequence>MKINPYPYPFIAIEGVDGCGKTTLIEELKKCDKAEKIGAVFTREPTDGAIGKKIREILADNGRDENKRVSAVGLQRLFIKDRREHRKTEAVLLESRPVVSDRDFVSTLVYGMAEEVNPQWIVSAHELILGKYFFVPDLVLVLDLSPDEAMKRSEKGGKPADYFEERIKLRRAIHKAYLQFPVILEKFYPEVKMNIRFIDALPAPEKVFKDSLFLINECFQEKLSKIERN</sequence>
<dbReference type="PANTHER" id="PTHR10344:SF4">
    <property type="entry name" value="UMP-CMP KINASE 2, MITOCHONDRIAL"/>
    <property type="match status" value="1"/>
</dbReference>
<gene>
    <name evidence="8" type="primary">tmk</name>
    <name evidence="10" type="ORF">A3A10_01775</name>
</gene>
<dbReference type="SUPFAM" id="SSF52540">
    <property type="entry name" value="P-loop containing nucleoside triphosphate hydrolases"/>
    <property type="match status" value="1"/>
</dbReference>
<keyword evidence="3 8" id="KW-0545">Nucleotide biosynthesis</keyword>
<dbReference type="AlphaFoldDB" id="A0A1G2LWG6"/>
<name>A0A1G2LWG6_9BACT</name>
<reference evidence="10 11" key="1">
    <citation type="journal article" date="2016" name="Nat. Commun.">
        <title>Thousands of microbial genomes shed light on interconnected biogeochemical processes in an aquifer system.</title>
        <authorList>
            <person name="Anantharaman K."/>
            <person name="Brown C.T."/>
            <person name="Hug L.A."/>
            <person name="Sharon I."/>
            <person name="Castelle C.J."/>
            <person name="Probst A.J."/>
            <person name="Thomas B.C."/>
            <person name="Singh A."/>
            <person name="Wilkins M.J."/>
            <person name="Karaoz U."/>
            <person name="Brodie E.L."/>
            <person name="Williams K.H."/>
            <person name="Hubbard S.S."/>
            <person name="Banfield J.F."/>
        </authorList>
    </citation>
    <scope>NUCLEOTIDE SEQUENCE [LARGE SCALE GENOMIC DNA]</scope>
</reference>
<dbReference type="PANTHER" id="PTHR10344">
    <property type="entry name" value="THYMIDYLATE KINASE"/>
    <property type="match status" value="1"/>
</dbReference>
<organism evidence="10 11">
    <name type="scientific">Candidatus Tagabacteria bacterium RIFCSPLOWO2_01_FULL_42_9</name>
    <dbReference type="NCBI Taxonomy" id="1802296"/>
    <lineage>
        <taxon>Bacteria</taxon>
        <taxon>Candidatus Tagaibacteriota</taxon>
    </lineage>
</organism>